<evidence type="ECO:0000256" key="7">
    <source>
        <dbReference type="ARBA" id="ARBA00023204"/>
    </source>
</evidence>
<reference evidence="12 13" key="1">
    <citation type="submission" date="2019-08" db="EMBL/GenBank/DDBJ databases">
        <title>Genome of Luteibaculum oceani JCM 18817.</title>
        <authorList>
            <person name="Bowman J.P."/>
        </authorList>
    </citation>
    <scope>NUCLEOTIDE SEQUENCE [LARGE SCALE GENOMIC DNA]</scope>
    <source>
        <strain evidence="12 13">JCM 18817</strain>
    </source>
</reference>
<dbReference type="GO" id="GO:0006281">
    <property type="term" value="P:DNA repair"/>
    <property type="evidence" value="ECO:0007669"/>
    <property type="project" value="UniProtKB-KW"/>
</dbReference>
<dbReference type="Proteomes" id="UP000321168">
    <property type="component" value="Unassembled WGS sequence"/>
</dbReference>
<evidence type="ECO:0000256" key="1">
    <source>
        <dbReference type="ARBA" id="ARBA00003618"/>
    </source>
</evidence>
<comment type="caution">
    <text evidence="12">The sequence shown here is derived from an EMBL/GenBank/DDBJ whole genome shotgun (WGS) entry which is preliminary data.</text>
</comment>
<dbReference type="InterPro" id="IPR003395">
    <property type="entry name" value="RecF/RecN/SMC_N"/>
</dbReference>
<protein>
    <recommendedName>
        <fullName evidence="3 9">DNA repair protein RecN</fullName>
    </recommendedName>
    <alternativeName>
        <fullName evidence="8 9">Recombination protein N</fullName>
    </alternativeName>
</protein>
<keyword evidence="10" id="KW-0175">Coiled coil</keyword>
<evidence type="ECO:0000259" key="11">
    <source>
        <dbReference type="Pfam" id="PF02463"/>
    </source>
</evidence>
<dbReference type="Pfam" id="PF02463">
    <property type="entry name" value="SMC_N"/>
    <property type="match status" value="1"/>
</dbReference>
<evidence type="ECO:0000256" key="2">
    <source>
        <dbReference type="ARBA" id="ARBA00009441"/>
    </source>
</evidence>
<dbReference type="GO" id="GO:0043590">
    <property type="term" value="C:bacterial nucleoid"/>
    <property type="evidence" value="ECO:0007669"/>
    <property type="project" value="TreeGrafter"/>
</dbReference>
<dbReference type="PIRSF" id="PIRSF003128">
    <property type="entry name" value="RecN"/>
    <property type="match status" value="1"/>
</dbReference>
<accession>A0A5C6UT53</accession>
<name>A0A5C6UT53_9FLAO</name>
<dbReference type="AlphaFoldDB" id="A0A5C6UT53"/>
<evidence type="ECO:0000256" key="8">
    <source>
        <dbReference type="ARBA" id="ARBA00033408"/>
    </source>
</evidence>
<evidence type="ECO:0000256" key="5">
    <source>
        <dbReference type="ARBA" id="ARBA00022763"/>
    </source>
</evidence>
<evidence type="ECO:0000256" key="6">
    <source>
        <dbReference type="ARBA" id="ARBA00022840"/>
    </source>
</evidence>
<feature type="coiled-coil region" evidence="10">
    <location>
        <begin position="154"/>
        <end position="198"/>
    </location>
</feature>
<keyword evidence="7 9" id="KW-0234">DNA repair</keyword>
<feature type="coiled-coil region" evidence="10">
    <location>
        <begin position="317"/>
        <end position="379"/>
    </location>
</feature>
<evidence type="ECO:0000313" key="13">
    <source>
        <dbReference type="Proteomes" id="UP000321168"/>
    </source>
</evidence>
<dbReference type="Gene3D" id="3.40.50.300">
    <property type="entry name" value="P-loop containing nucleotide triphosphate hydrolases"/>
    <property type="match status" value="2"/>
</dbReference>
<dbReference type="OrthoDB" id="9806954at2"/>
<feature type="domain" description="RecF/RecN/SMC N-terminal" evidence="11">
    <location>
        <begin position="1"/>
        <end position="508"/>
    </location>
</feature>
<keyword evidence="13" id="KW-1185">Reference proteome</keyword>
<dbReference type="PANTHER" id="PTHR11059">
    <property type="entry name" value="DNA REPAIR PROTEIN RECN"/>
    <property type="match status" value="1"/>
</dbReference>
<proteinExistence type="inferred from homology"/>
<keyword evidence="5 9" id="KW-0227">DNA damage</keyword>
<evidence type="ECO:0000256" key="9">
    <source>
        <dbReference type="PIRNR" id="PIRNR003128"/>
    </source>
</evidence>
<dbReference type="GO" id="GO:0006310">
    <property type="term" value="P:DNA recombination"/>
    <property type="evidence" value="ECO:0007669"/>
    <property type="project" value="InterPro"/>
</dbReference>
<dbReference type="GO" id="GO:0009432">
    <property type="term" value="P:SOS response"/>
    <property type="evidence" value="ECO:0007669"/>
    <property type="project" value="TreeGrafter"/>
</dbReference>
<dbReference type="RefSeq" id="WP_147015151.1">
    <property type="nucleotide sequence ID" value="NZ_VORB01000010.1"/>
</dbReference>
<dbReference type="InterPro" id="IPR004604">
    <property type="entry name" value="DNA_recomb/repair_RecN"/>
</dbReference>
<evidence type="ECO:0000256" key="4">
    <source>
        <dbReference type="ARBA" id="ARBA00022741"/>
    </source>
</evidence>
<dbReference type="SUPFAM" id="SSF52540">
    <property type="entry name" value="P-loop containing nucleoside triphosphate hydrolases"/>
    <property type="match status" value="2"/>
</dbReference>
<sequence length="549" mass="61061">MLKHLHIKNFALIEEAKLDFKKGLTVITGETGAGKSIMLAALGLITGNRADLLAIGNKEEKCTVEAHFMLSKEHKSIFDEEDLDFEVDSIIRRELLPSGKSRAFINDTPVQLKVLKEITAHLVDIHSQQDNQLLLDPAYRIMLLDQLSENGLIKQDYQAIYAEYKEKLSLLKSKKSKANQLKEALDFKQFQLNELQSANLDNPSELEELEERQQLFEKSEEVNGTCKEILGLNEEPADVIALISGIANKLSKLSESIGSFEEMAEQAIDVEEKLRDLTFQASKILDSSDFDEAELKANTERLDVLNELISKYRVASLEELIIKKQELASEVADTENIDEDIEQLEKEVKDCSQKLLASAKELRSERKKAAQKLEKEILAALPFLNISSAQLNFTFSDLPQPDESGMDEVEIMASLNPGSPVAPLIRIASGGELSRIMLALKFAIGKKLNLPTMIFDEIDTGLGGETASKMGQLLKEMAHSTQLISITHLAQIAAKGAHHLRVVKESDQQVTQTIIEELPASERLNEVARMISGEHITPEALANAKVLLN</sequence>
<comment type="similarity">
    <text evidence="2 9">Belongs to the RecN family.</text>
</comment>
<dbReference type="CDD" id="cd03241">
    <property type="entry name" value="ABC_RecN"/>
    <property type="match status" value="2"/>
</dbReference>
<dbReference type="NCBIfam" id="TIGR00634">
    <property type="entry name" value="recN"/>
    <property type="match status" value="1"/>
</dbReference>
<keyword evidence="6" id="KW-0067">ATP-binding</keyword>
<evidence type="ECO:0000256" key="10">
    <source>
        <dbReference type="SAM" id="Coils"/>
    </source>
</evidence>
<dbReference type="PANTHER" id="PTHR11059:SF0">
    <property type="entry name" value="DNA REPAIR PROTEIN RECN"/>
    <property type="match status" value="1"/>
</dbReference>
<dbReference type="EMBL" id="VORB01000010">
    <property type="protein sequence ID" value="TXC76149.1"/>
    <property type="molecule type" value="Genomic_DNA"/>
</dbReference>
<dbReference type="GO" id="GO:0005524">
    <property type="term" value="F:ATP binding"/>
    <property type="evidence" value="ECO:0007669"/>
    <property type="project" value="UniProtKB-KW"/>
</dbReference>
<evidence type="ECO:0000256" key="3">
    <source>
        <dbReference type="ARBA" id="ARBA00021315"/>
    </source>
</evidence>
<comment type="function">
    <text evidence="1 9">May be involved in recombinational repair of damaged DNA.</text>
</comment>
<dbReference type="InterPro" id="IPR027417">
    <property type="entry name" value="P-loop_NTPase"/>
</dbReference>
<evidence type="ECO:0000313" key="12">
    <source>
        <dbReference type="EMBL" id="TXC76149.1"/>
    </source>
</evidence>
<gene>
    <name evidence="12" type="primary">recN</name>
    <name evidence="12" type="ORF">FRX97_10380</name>
</gene>
<keyword evidence="4" id="KW-0547">Nucleotide-binding</keyword>
<organism evidence="12 13">
    <name type="scientific">Luteibaculum oceani</name>
    <dbReference type="NCBI Taxonomy" id="1294296"/>
    <lineage>
        <taxon>Bacteria</taxon>
        <taxon>Pseudomonadati</taxon>
        <taxon>Bacteroidota</taxon>
        <taxon>Flavobacteriia</taxon>
        <taxon>Flavobacteriales</taxon>
        <taxon>Luteibaculaceae</taxon>
        <taxon>Luteibaculum</taxon>
    </lineage>
</organism>